<keyword evidence="1" id="KW-0812">Transmembrane</keyword>
<evidence type="ECO:0000313" key="3">
    <source>
        <dbReference type="Proteomes" id="UP000287022"/>
    </source>
</evidence>
<name>A0A432Z3U5_9GAMM</name>
<accession>A0A432Z3U5</accession>
<reference evidence="3" key="1">
    <citation type="journal article" date="2018" name="Front. Microbiol.">
        <title>Genome-Based Analysis Reveals the Taxonomy and Diversity of the Family Idiomarinaceae.</title>
        <authorList>
            <person name="Liu Y."/>
            <person name="Lai Q."/>
            <person name="Shao Z."/>
        </authorList>
    </citation>
    <scope>NUCLEOTIDE SEQUENCE [LARGE SCALE GENOMIC DNA]</scope>
    <source>
        <strain evidence="3">c121</strain>
    </source>
</reference>
<dbReference type="AlphaFoldDB" id="A0A432Z3U5"/>
<dbReference type="STRING" id="1122124.GCA_000423165_01455"/>
<dbReference type="EMBL" id="PIQE01000002">
    <property type="protein sequence ID" value="RUO72572.1"/>
    <property type="molecule type" value="Genomic_DNA"/>
</dbReference>
<evidence type="ECO:0000256" key="1">
    <source>
        <dbReference type="SAM" id="Phobius"/>
    </source>
</evidence>
<keyword evidence="3" id="KW-1185">Reference proteome</keyword>
<organism evidence="2 3">
    <name type="scientific">Pseudidiomarina sediminum</name>
    <dbReference type="NCBI Taxonomy" id="431675"/>
    <lineage>
        <taxon>Bacteria</taxon>
        <taxon>Pseudomonadati</taxon>
        <taxon>Pseudomonadota</taxon>
        <taxon>Gammaproteobacteria</taxon>
        <taxon>Alteromonadales</taxon>
        <taxon>Idiomarinaceae</taxon>
        <taxon>Pseudidiomarina</taxon>
    </lineage>
</organism>
<dbReference type="Proteomes" id="UP000287022">
    <property type="component" value="Unassembled WGS sequence"/>
</dbReference>
<sequence length="163" mass="18428">MPIRNGLIYHIALLFFITLLARPTATHALSLAQAKAPAADLPTSYDLSIRPSLSREGYFVLRLGQVPQQSLTIEQSRHADFRTIEASFPWFGDFQQMTLSGFADGQYYFRVKPTDGVTSTTARLEVRHYPQWQAYSLFALGLVLFSCLVTCILVFSYRSRRGV</sequence>
<keyword evidence="1" id="KW-1133">Transmembrane helix</keyword>
<protein>
    <submittedName>
        <fullName evidence="2">Uncharacterized protein</fullName>
    </submittedName>
</protein>
<gene>
    <name evidence="2" type="ORF">CWI80_08460</name>
</gene>
<comment type="caution">
    <text evidence="2">The sequence shown here is derived from an EMBL/GenBank/DDBJ whole genome shotgun (WGS) entry which is preliminary data.</text>
</comment>
<proteinExistence type="predicted"/>
<keyword evidence="1" id="KW-0472">Membrane</keyword>
<feature type="transmembrane region" description="Helical" evidence="1">
    <location>
        <begin position="134"/>
        <end position="157"/>
    </location>
</feature>
<evidence type="ECO:0000313" key="2">
    <source>
        <dbReference type="EMBL" id="RUO72572.1"/>
    </source>
</evidence>
<dbReference type="RefSeq" id="WP_034727123.1">
    <property type="nucleotide sequence ID" value="NZ_PIQE01000002.1"/>
</dbReference>